<evidence type="ECO:0000313" key="1">
    <source>
        <dbReference type="EMBL" id="KIK34286.1"/>
    </source>
</evidence>
<dbReference type="AlphaFoldDB" id="A0A0C9ZXR7"/>
<name>A0A0C9ZXR7_9AGAM</name>
<proteinExistence type="predicted"/>
<dbReference type="HOGENOM" id="CLU_2741753_0_0_1"/>
<keyword evidence="2" id="KW-1185">Reference proteome</keyword>
<evidence type="ECO:0000313" key="2">
    <source>
        <dbReference type="Proteomes" id="UP000054485"/>
    </source>
</evidence>
<dbReference type="Proteomes" id="UP000054485">
    <property type="component" value="Unassembled WGS sequence"/>
</dbReference>
<reference evidence="1 2" key="1">
    <citation type="submission" date="2014-04" db="EMBL/GenBank/DDBJ databases">
        <authorList>
            <consortium name="DOE Joint Genome Institute"/>
            <person name="Kuo A."/>
            <person name="Ruytinx J."/>
            <person name="Rineau F."/>
            <person name="Colpaert J."/>
            <person name="Kohler A."/>
            <person name="Nagy L.G."/>
            <person name="Floudas D."/>
            <person name="Copeland A."/>
            <person name="Barry K.W."/>
            <person name="Cichocki N."/>
            <person name="Veneault-Fourrey C."/>
            <person name="LaButti K."/>
            <person name="Lindquist E.A."/>
            <person name="Lipzen A."/>
            <person name="Lundell T."/>
            <person name="Morin E."/>
            <person name="Murat C."/>
            <person name="Sun H."/>
            <person name="Tunlid A."/>
            <person name="Henrissat B."/>
            <person name="Grigoriev I.V."/>
            <person name="Hibbett D.S."/>
            <person name="Martin F."/>
            <person name="Nordberg H.P."/>
            <person name="Cantor M.N."/>
            <person name="Hua S.X."/>
        </authorList>
    </citation>
    <scope>NUCLEOTIDE SEQUENCE [LARGE SCALE GENOMIC DNA]</scope>
    <source>
        <strain evidence="1 2">UH-Slu-Lm8-n1</strain>
    </source>
</reference>
<dbReference type="EMBL" id="KN835778">
    <property type="protein sequence ID" value="KIK34286.1"/>
    <property type="molecule type" value="Genomic_DNA"/>
</dbReference>
<organism evidence="1 2">
    <name type="scientific">Suillus luteus UH-Slu-Lm8-n1</name>
    <dbReference type="NCBI Taxonomy" id="930992"/>
    <lineage>
        <taxon>Eukaryota</taxon>
        <taxon>Fungi</taxon>
        <taxon>Dikarya</taxon>
        <taxon>Basidiomycota</taxon>
        <taxon>Agaricomycotina</taxon>
        <taxon>Agaricomycetes</taxon>
        <taxon>Agaricomycetidae</taxon>
        <taxon>Boletales</taxon>
        <taxon>Suillineae</taxon>
        <taxon>Suillaceae</taxon>
        <taxon>Suillus</taxon>
    </lineage>
</organism>
<protein>
    <submittedName>
        <fullName evidence="1">Uncharacterized protein</fullName>
    </submittedName>
</protein>
<reference evidence="2" key="2">
    <citation type="submission" date="2015-01" db="EMBL/GenBank/DDBJ databases">
        <title>Evolutionary Origins and Diversification of the Mycorrhizal Mutualists.</title>
        <authorList>
            <consortium name="DOE Joint Genome Institute"/>
            <consortium name="Mycorrhizal Genomics Consortium"/>
            <person name="Kohler A."/>
            <person name="Kuo A."/>
            <person name="Nagy L.G."/>
            <person name="Floudas D."/>
            <person name="Copeland A."/>
            <person name="Barry K.W."/>
            <person name="Cichocki N."/>
            <person name="Veneault-Fourrey C."/>
            <person name="LaButti K."/>
            <person name="Lindquist E.A."/>
            <person name="Lipzen A."/>
            <person name="Lundell T."/>
            <person name="Morin E."/>
            <person name="Murat C."/>
            <person name="Riley R."/>
            <person name="Ohm R."/>
            <person name="Sun H."/>
            <person name="Tunlid A."/>
            <person name="Henrissat B."/>
            <person name="Grigoriev I.V."/>
            <person name="Hibbett D.S."/>
            <person name="Martin F."/>
        </authorList>
    </citation>
    <scope>NUCLEOTIDE SEQUENCE [LARGE SCALE GENOMIC DNA]</scope>
    <source>
        <strain evidence="2">UH-Slu-Lm8-n1</strain>
    </source>
</reference>
<accession>A0A0C9ZXR7</accession>
<dbReference type="OrthoDB" id="10342713at2759"/>
<dbReference type="InParanoid" id="A0A0C9ZXR7"/>
<gene>
    <name evidence="1" type="ORF">CY34DRAFT_17826</name>
</gene>
<sequence length="71" mass="7357">MDEVESWDVSRETNGIILGVISAGGVGGKFTAMGVSWPMFSAASGRTSMPSVCAYVAKRGFGKGNEVEVAI</sequence>